<proteinExistence type="predicted"/>
<evidence type="ECO:0000313" key="2">
    <source>
        <dbReference type="WBParaSite" id="Csp11.Scaffold630.g16645.t1"/>
    </source>
</evidence>
<organism evidence="1 2">
    <name type="scientific">Caenorhabditis tropicalis</name>
    <dbReference type="NCBI Taxonomy" id="1561998"/>
    <lineage>
        <taxon>Eukaryota</taxon>
        <taxon>Metazoa</taxon>
        <taxon>Ecdysozoa</taxon>
        <taxon>Nematoda</taxon>
        <taxon>Chromadorea</taxon>
        <taxon>Rhabditida</taxon>
        <taxon>Rhabditina</taxon>
        <taxon>Rhabditomorpha</taxon>
        <taxon>Rhabditoidea</taxon>
        <taxon>Rhabditidae</taxon>
        <taxon>Peloderinae</taxon>
        <taxon>Caenorhabditis</taxon>
    </lineage>
</organism>
<dbReference type="Proteomes" id="UP000095282">
    <property type="component" value="Unplaced"/>
</dbReference>
<evidence type="ECO:0000313" key="1">
    <source>
        <dbReference type="Proteomes" id="UP000095282"/>
    </source>
</evidence>
<name>A0A1I7UJP6_9PELO</name>
<reference evidence="2" key="1">
    <citation type="submission" date="2016-11" db="UniProtKB">
        <authorList>
            <consortium name="WormBaseParasite"/>
        </authorList>
    </citation>
    <scope>IDENTIFICATION</scope>
</reference>
<keyword evidence="1" id="KW-1185">Reference proteome</keyword>
<accession>A0A1I7UJP6</accession>
<dbReference type="WBParaSite" id="Csp11.Scaffold630.g16645.t1">
    <property type="protein sequence ID" value="Csp11.Scaffold630.g16645.t1"/>
    <property type="gene ID" value="Csp11.Scaffold630.g16645"/>
</dbReference>
<sequence>MGKKRKHQDSFSSDDKKIEKRMKNEELEINGITSLNIVDSTFQKVFLIKKPIGVTLQDLTSLKWSSGDGELLSKTKVKTDHGSYRAVVTLNNKKDRMVLLPAKREREDGDSKNIKAQSFVHGSITILPQEIKNKHLGGSVYEEGDEPIHETAPHPNLRRIRKVAVLDLKSRCQRNKAYGITTDNAGNLRRLPNLIKN</sequence>
<protein>
    <submittedName>
        <fullName evidence="2">Uncharacterized protein</fullName>
    </submittedName>
</protein>
<dbReference type="AlphaFoldDB" id="A0A1I7UJP6"/>
<dbReference type="STRING" id="1561998.A0A1I7UJP6"/>
<dbReference type="eggNOG" id="ENOG502TH8B">
    <property type="taxonomic scope" value="Eukaryota"/>
</dbReference>